<dbReference type="EMBL" id="BAAANE010000002">
    <property type="protein sequence ID" value="GAA1621933.1"/>
    <property type="molecule type" value="Genomic_DNA"/>
</dbReference>
<dbReference type="Gene3D" id="2.120.10.30">
    <property type="entry name" value="TolB, C-terminal domain"/>
    <property type="match status" value="1"/>
</dbReference>
<comment type="caution">
    <text evidence="3">The sequence shown here is derived from an EMBL/GenBank/DDBJ whole genome shotgun (WGS) entry which is preliminary data.</text>
</comment>
<feature type="region of interest" description="Disordered" evidence="1">
    <location>
        <begin position="41"/>
        <end position="68"/>
    </location>
</feature>
<feature type="domain" description="Glucose/Sorbosone dehydrogenase" evidence="2">
    <location>
        <begin position="83"/>
        <end position="374"/>
    </location>
</feature>
<dbReference type="Proteomes" id="UP001501319">
    <property type="component" value="Unassembled WGS sequence"/>
</dbReference>
<evidence type="ECO:0000256" key="1">
    <source>
        <dbReference type="SAM" id="MobiDB-lite"/>
    </source>
</evidence>
<dbReference type="InterPro" id="IPR011042">
    <property type="entry name" value="6-blade_b-propeller_TolB-like"/>
</dbReference>
<evidence type="ECO:0000259" key="2">
    <source>
        <dbReference type="Pfam" id="PF07995"/>
    </source>
</evidence>
<gene>
    <name evidence="3" type="ORF">GCM10009744_06410</name>
</gene>
<evidence type="ECO:0000313" key="3">
    <source>
        <dbReference type="EMBL" id="GAA1621933.1"/>
    </source>
</evidence>
<feature type="region of interest" description="Disordered" evidence="1">
    <location>
        <begin position="1"/>
        <end position="20"/>
    </location>
</feature>
<name>A0ABN2EY40_9ACTN</name>
<dbReference type="SUPFAM" id="SSF50952">
    <property type="entry name" value="Soluble quinoprotein glucose dehydrogenase"/>
    <property type="match status" value="1"/>
</dbReference>
<organism evidence="3 4">
    <name type="scientific">Kribbella alba</name>
    <dbReference type="NCBI Taxonomy" id="190197"/>
    <lineage>
        <taxon>Bacteria</taxon>
        <taxon>Bacillati</taxon>
        <taxon>Actinomycetota</taxon>
        <taxon>Actinomycetes</taxon>
        <taxon>Propionibacteriales</taxon>
        <taxon>Kribbellaceae</taxon>
        <taxon>Kribbella</taxon>
    </lineage>
</organism>
<protein>
    <submittedName>
        <fullName evidence="3">PQQ-dependent sugar dehydrogenase</fullName>
    </submittedName>
</protein>
<evidence type="ECO:0000313" key="4">
    <source>
        <dbReference type="Proteomes" id="UP001501319"/>
    </source>
</evidence>
<dbReference type="RefSeq" id="WP_344108454.1">
    <property type="nucleotide sequence ID" value="NZ_BAAANE010000002.1"/>
</dbReference>
<feature type="compositionally biased region" description="Low complexity" evidence="1">
    <location>
        <begin position="46"/>
        <end position="60"/>
    </location>
</feature>
<accession>A0ABN2EY40</accession>
<sequence>MVLNARNGRGHAPAGRGRPRSTAAAAVAAFALVTASCSDGAGDAEPSVSTASPSASTTGSTGSGGTQVGPVKLTVAGTVATGLQVPWGLAFLPDKSALVAERDSAKLKRIAGGQVTEVGTVPGVDPSAEGGLLGIAVDPQYPTRPYVYAYYSSGSDNRIARLTYSNNSIGSPEVILQGIPMSPIHNGGRLRFGPDGYLYAGTGDGSDRPNSQNDDSLGGKILRITTDGEPAPGNPDNRLWYSKGHRNVQGIAFGGDQLYAAEFGQSTWDELNAIEPGANYGWPAAEGISELDGMVDPIAQWRPSDASPSGIAFAQGHIFMAGLRGGRLWAIPVANGKRTGEPIAFFTRQFGRLRTVEAAPDGSLWLTTSNTDGRGTPKPGDDRILRLTISR</sequence>
<dbReference type="InterPro" id="IPR011041">
    <property type="entry name" value="Quinoprot_gluc/sorb_DH_b-prop"/>
</dbReference>
<dbReference type="PANTHER" id="PTHR19328:SF13">
    <property type="entry name" value="HIPL1 PROTEIN"/>
    <property type="match status" value="1"/>
</dbReference>
<dbReference type="InterPro" id="IPR012938">
    <property type="entry name" value="Glc/Sorbosone_DH"/>
</dbReference>
<proteinExistence type="predicted"/>
<dbReference type="PANTHER" id="PTHR19328">
    <property type="entry name" value="HEDGEHOG-INTERACTING PROTEIN"/>
    <property type="match status" value="1"/>
</dbReference>
<reference evidence="3 4" key="1">
    <citation type="journal article" date="2019" name="Int. J. Syst. Evol. Microbiol.">
        <title>The Global Catalogue of Microorganisms (GCM) 10K type strain sequencing project: providing services to taxonomists for standard genome sequencing and annotation.</title>
        <authorList>
            <consortium name="The Broad Institute Genomics Platform"/>
            <consortium name="The Broad Institute Genome Sequencing Center for Infectious Disease"/>
            <person name="Wu L."/>
            <person name="Ma J."/>
        </authorList>
    </citation>
    <scope>NUCLEOTIDE SEQUENCE [LARGE SCALE GENOMIC DNA]</scope>
    <source>
        <strain evidence="3 4">JCM 14306</strain>
    </source>
</reference>
<dbReference type="Pfam" id="PF07995">
    <property type="entry name" value="GSDH"/>
    <property type="match status" value="1"/>
</dbReference>
<keyword evidence="4" id="KW-1185">Reference proteome</keyword>